<dbReference type="InterPro" id="IPR037047">
    <property type="entry name" value="PITH_dom_sf"/>
</dbReference>
<dbReference type="GO" id="GO:0008270">
    <property type="term" value="F:zinc ion binding"/>
    <property type="evidence" value="ECO:0007669"/>
    <property type="project" value="InterPro"/>
</dbReference>
<sequence length="816" mass="88807">MSVPGESLSVLINTGSTACLNEASAHPVAHCLEDDEKQLRSDADPQLLLNLDFTEPVHLSGLRLAATGDEAPRVIKLFVNRLNMGFEDADSEPAAQEVLLQLENETETVVRLSPLRFKNVHSLVIFVEENGGAEVTSLRYLDVLGVRARGGSLLEARPPAKRQKASAGVLGEVANRLSAQGSEEGIARCLLEVVLVAPGRDIVRKASEVYLAAAMDSGDRRRRALLLLGACQCQVLCLEKGREATPLPSATRGAMRAAVQGLMAALEGVVEAKDLRPLLQSLIAQKGLGQLRGAEEAMHLLCRIVEPIEVPACSSGQQVGNESGDSESEASELDNDDDSSVQFQYAKITKLAEPGIALDAMLRGNDFASRTARMASFVDNYTAEAAMVEGEAVEEDNCSQPCSPHEEFLAGLSFDASLAVKWPVLYPGPGSHGLHFHSNFEGGNLRRVRLESKRSVEILIRGDTNRSYHCQSFFFDVEADEPVELRIRIVTFVKPGSTFSDGQRVVTRSSGQAGWRRDGRDYAYVPNRYIIGERRRNYTLAFTLSLAPGRTRVAHFYPYLFGDLLNDLRRLRPSGDWLNVQNLSLTPGGRPILMLTATNFETASTTAEPDLRKHIVVSARVHPGENPASFMMRGVLELLLSDSGEAHALRERYKFVILPMLNPDGVAAGNGRANSTGHDLNRCWKKPPAGSEIVAARKLLEDLCSSPGGVLAFLDLHAHSRRHGAFTLSNPSTQDLPDLLAEIGDPVFDRKQCVFSYNKSKSGSARCVVWKELGVKHAHTVEATYAALPGKSRLVTPLDLSQLGQNLVRACAKLGE</sequence>
<dbReference type="EMBL" id="CAJNNV010027611">
    <property type="protein sequence ID" value="CAE8620935.1"/>
    <property type="molecule type" value="Genomic_DNA"/>
</dbReference>
<comment type="similarity">
    <text evidence="2 3">Belongs to the peptidase M14 family.</text>
</comment>
<dbReference type="Pfam" id="PF18027">
    <property type="entry name" value="Pepdidase_M14_N"/>
    <property type="match status" value="1"/>
</dbReference>
<feature type="domain" description="Peptidase M14" evidence="6">
    <location>
        <begin position="557"/>
        <end position="816"/>
    </location>
</feature>
<accession>A0A813D653</accession>
<dbReference type="OrthoDB" id="10253041at2759"/>
<evidence type="ECO:0000256" key="1">
    <source>
        <dbReference type="ARBA" id="ARBA00001947"/>
    </source>
</evidence>
<evidence type="ECO:0000259" key="6">
    <source>
        <dbReference type="PROSITE" id="PS52035"/>
    </source>
</evidence>
<reference evidence="7" key="1">
    <citation type="submission" date="2021-02" db="EMBL/GenBank/DDBJ databases">
        <authorList>
            <person name="Dougan E. K."/>
            <person name="Rhodes N."/>
            <person name="Thang M."/>
            <person name="Chan C."/>
        </authorList>
    </citation>
    <scope>NUCLEOTIDE SEQUENCE</scope>
</reference>
<dbReference type="InterPro" id="IPR010400">
    <property type="entry name" value="PITH_dom"/>
</dbReference>
<dbReference type="Gene3D" id="3.40.630.10">
    <property type="entry name" value="Zn peptidases"/>
    <property type="match status" value="1"/>
</dbReference>
<evidence type="ECO:0000259" key="5">
    <source>
        <dbReference type="PROSITE" id="PS51532"/>
    </source>
</evidence>
<comment type="cofactor">
    <cofactor evidence="1">
        <name>Zn(2+)</name>
        <dbReference type="ChEBI" id="CHEBI:29105"/>
    </cofactor>
</comment>
<dbReference type="GO" id="GO:0004181">
    <property type="term" value="F:metallocarboxypeptidase activity"/>
    <property type="evidence" value="ECO:0007669"/>
    <property type="project" value="InterPro"/>
</dbReference>
<dbReference type="Pfam" id="PF06201">
    <property type="entry name" value="PITH"/>
    <property type="match status" value="1"/>
</dbReference>
<evidence type="ECO:0000313" key="9">
    <source>
        <dbReference type="EMBL" id="CAE8680795.1"/>
    </source>
</evidence>
<evidence type="ECO:0000256" key="2">
    <source>
        <dbReference type="ARBA" id="ARBA00005988"/>
    </source>
</evidence>
<dbReference type="PANTHER" id="PTHR12756:SF11">
    <property type="entry name" value="CYTOSOLIC CARBOXYPEPTIDASE 1"/>
    <property type="match status" value="1"/>
</dbReference>
<dbReference type="GO" id="GO:0005737">
    <property type="term" value="C:cytoplasm"/>
    <property type="evidence" value="ECO:0007669"/>
    <property type="project" value="UniProtKB-ARBA"/>
</dbReference>
<proteinExistence type="inferred from homology"/>
<dbReference type="GO" id="GO:0006508">
    <property type="term" value="P:proteolysis"/>
    <property type="evidence" value="ECO:0007669"/>
    <property type="project" value="InterPro"/>
</dbReference>
<dbReference type="SUPFAM" id="SSF53187">
    <property type="entry name" value="Zn-dependent exopeptidases"/>
    <property type="match status" value="1"/>
</dbReference>
<dbReference type="SUPFAM" id="SSF49785">
    <property type="entry name" value="Galactose-binding domain-like"/>
    <property type="match status" value="1"/>
</dbReference>
<evidence type="ECO:0008006" key="11">
    <source>
        <dbReference type="Google" id="ProtNLM"/>
    </source>
</evidence>
<evidence type="ECO:0000313" key="7">
    <source>
        <dbReference type="EMBL" id="CAE8583030.1"/>
    </source>
</evidence>
<dbReference type="Proteomes" id="UP000654075">
    <property type="component" value="Unassembled WGS sequence"/>
</dbReference>
<organism evidence="7 10">
    <name type="scientific">Polarella glacialis</name>
    <name type="common">Dinoflagellate</name>
    <dbReference type="NCBI Taxonomy" id="89957"/>
    <lineage>
        <taxon>Eukaryota</taxon>
        <taxon>Sar</taxon>
        <taxon>Alveolata</taxon>
        <taxon>Dinophyceae</taxon>
        <taxon>Suessiales</taxon>
        <taxon>Suessiaceae</taxon>
        <taxon>Polarella</taxon>
    </lineage>
</organism>
<evidence type="ECO:0000313" key="10">
    <source>
        <dbReference type="Proteomes" id="UP000654075"/>
    </source>
</evidence>
<dbReference type="InterPro" id="IPR000834">
    <property type="entry name" value="Peptidase_M14"/>
</dbReference>
<dbReference type="EMBL" id="CAJNNW010025894">
    <property type="protein sequence ID" value="CAE8680795.1"/>
    <property type="molecule type" value="Genomic_DNA"/>
</dbReference>
<dbReference type="EMBL" id="CAJNNV010000582">
    <property type="protein sequence ID" value="CAE8583030.1"/>
    <property type="molecule type" value="Genomic_DNA"/>
</dbReference>
<dbReference type="PROSITE" id="PS52035">
    <property type="entry name" value="PEPTIDASE_M14"/>
    <property type="match status" value="1"/>
</dbReference>
<feature type="compositionally biased region" description="Polar residues" evidence="4">
    <location>
        <begin position="314"/>
        <end position="323"/>
    </location>
</feature>
<feature type="active site" description="Proton donor/acceptor" evidence="3">
    <location>
        <position position="782"/>
    </location>
</feature>
<dbReference type="PROSITE" id="PS51532">
    <property type="entry name" value="PITH"/>
    <property type="match status" value="1"/>
</dbReference>
<comment type="caution">
    <text evidence="7">The sequence shown here is derived from an EMBL/GenBank/DDBJ whole genome shotgun (WGS) entry which is preliminary data.</text>
</comment>
<feature type="domain" description="PITH" evidence="5">
    <location>
        <begin position="1"/>
        <end position="166"/>
    </location>
</feature>
<feature type="region of interest" description="Disordered" evidence="4">
    <location>
        <begin position="314"/>
        <end position="338"/>
    </location>
</feature>
<name>A0A813D653_POLGL</name>
<evidence type="ECO:0000313" key="8">
    <source>
        <dbReference type="EMBL" id="CAE8620935.1"/>
    </source>
</evidence>
<protein>
    <recommendedName>
        <fullName evidence="11">Cytosolic carboxypeptidase-like protein 5</fullName>
    </recommendedName>
</protein>
<feature type="compositionally biased region" description="Acidic residues" evidence="4">
    <location>
        <begin position="324"/>
        <end position="338"/>
    </location>
</feature>
<keyword evidence="10" id="KW-1185">Reference proteome</keyword>
<dbReference type="Gene3D" id="2.60.120.470">
    <property type="entry name" value="PITH domain"/>
    <property type="match status" value="1"/>
</dbReference>
<dbReference type="AlphaFoldDB" id="A0A813D653"/>
<dbReference type="InterPro" id="IPR008979">
    <property type="entry name" value="Galactose-bd-like_sf"/>
</dbReference>
<dbReference type="Proteomes" id="UP000626109">
    <property type="component" value="Unassembled WGS sequence"/>
</dbReference>
<evidence type="ECO:0000256" key="3">
    <source>
        <dbReference type="PROSITE-ProRule" id="PRU01379"/>
    </source>
</evidence>
<dbReference type="InterPro" id="IPR050821">
    <property type="entry name" value="Cytosolic_carboxypeptidase"/>
</dbReference>
<dbReference type="Pfam" id="PF00246">
    <property type="entry name" value="Peptidase_M14"/>
    <property type="match status" value="1"/>
</dbReference>
<dbReference type="Gene3D" id="2.60.40.3120">
    <property type="match status" value="1"/>
</dbReference>
<dbReference type="InterPro" id="IPR040626">
    <property type="entry name" value="Pepdidase_M14_N"/>
</dbReference>
<dbReference type="PANTHER" id="PTHR12756">
    <property type="entry name" value="CYTOSOLIC CARBOXYPEPTIDASE"/>
    <property type="match status" value="1"/>
</dbReference>
<gene>
    <name evidence="7" type="ORF">PGLA1383_LOCUS2018</name>
    <name evidence="8" type="ORF">PGLA1383_LOCUS38460</name>
    <name evidence="9" type="ORF">PGLA2088_LOCUS22116</name>
</gene>
<evidence type="ECO:0000256" key="4">
    <source>
        <dbReference type="SAM" id="MobiDB-lite"/>
    </source>
</evidence>